<feature type="domain" description="Methyltransferase" evidence="1">
    <location>
        <begin position="37"/>
        <end position="112"/>
    </location>
</feature>
<reference evidence="2 3" key="1">
    <citation type="submission" date="2021-01" db="EMBL/GenBank/DDBJ databases">
        <title>Actinoplanes sp. nov. LDG1-06 isolated from lichen.</title>
        <authorList>
            <person name="Saeng-In P."/>
            <person name="Phongsopitanun W."/>
            <person name="Kanchanasin P."/>
            <person name="Yuki M."/>
            <person name="Kudo T."/>
            <person name="Ohkuma M."/>
            <person name="Tanasupawat S."/>
        </authorList>
    </citation>
    <scope>NUCLEOTIDE SEQUENCE [LARGE SCALE GENOMIC DNA]</scope>
    <source>
        <strain evidence="2 3">LDG1-06</strain>
    </source>
</reference>
<organism evidence="2 3">
    <name type="scientific">Paractinoplanes ovalisporus</name>
    <dbReference type="NCBI Taxonomy" id="2810368"/>
    <lineage>
        <taxon>Bacteria</taxon>
        <taxon>Bacillati</taxon>
        <taxon>Actinomycetota</taxon>
        <taxon>Actinomycetes</taxon>
        <taxon>Micromonosporales</taxon>
        <taxon>Micromonosporaceae</taxon>
        <taxon>Paractinoplanes</taxon>
    </lineage>
</organism>
<dbReference type="CDD" id="cd02440">
    <property type="entry name" value="AdoMet_MTases"/>
    <property type="match status" value="1"/>
</dbReference>
<dbReference type="SUPFAM" id="SSF53335">
    <property type="entry name" value="S-adenosyl-L-methionine-dependent methyltransferases"/>
    <property type="match status" value="1"/>
</dbReference>
<dbReference type="Proteomes" id="UP000632138">
    <property type="component" value="Unassembled WGS sequence"/>
</dbReference>
<sequence>MVNVFGEVAALYDDVRPGYPDAVREMIVDYGGAPATILELGAGTGKGTELLLGLNAPLTALEPDPRMAAVLRAKFPTVEVVEAAFEEWLPPYGKPGLIACAMAWHWMDAATRNRRACDALGGGGVLAVFQHKYGYADRVQEKAISDVLTRVDPTVAVRGDHWVRDDVLGSGVWRDVEERRVLTYPVFSKERYLQLTRTFSPFLRHTPDDQRRALEGLDAAIDGFGGSVTLELRTSLVLARKGRPGDR</sequence>
<evidence type="ECO:0000313" key="3">
    <source>
        <dbReference type="Proteomes" id="UP000632138"/>
    </source>
</evidence>
<name>A0ABS2ARM3_9ACTN</name>
<evidence type="ECO:0000259" key="1">
    <source>
        <dbReference type="Pfam" id="PF13649"/>
    </source>
</evidence>
<evidence type="ECO:0000313" key="2">
    <source>
        <dbReference type="EMBL" id="MBM2622490.1"/>
    </source>
</evidence>
<dbReference type="RefSeq" id="WP_203382844.1">
    <property type="nucleotide sequence ID" value="NZ_JAENHP010000026.1"/>
</dbReference>
<dbReference type="EMBL" id="JAENHP010000026">
    <property type="protein sequence ID" value="MBM2622490.1"/>
    <property type="molecule type" value="Genomic_DNA"/>
</dbReference>
<protein>
    <submittedName>
        <fullName evidence="2">Methyltransferase domain-containing protein</fullName>
    </submittedName>
</protein>
<gene>
    <name evidence="2" type="ORF">JIG36_44015</name>
</gene>
<accession>A0ABS2ARM3</accession>
<dbReference type="InterPro" id="IPR041698">
    <property type="entry name" value="Methyltransf_25"/>
</dbReference>
<dbReference type="GO" id="GO:0032259">
    <property type="term" value="P:methylation"/>
    <property type="evidence" value="ECO:0007669"/>
    <property type="project" value="UniProtKB-KW"/>
</dbReference>
<keyword evidence="2" id="KW-0808">Transferase</keyword>
<proteinExistence type="predicted"/>
<keyword evidence="3" id="KW-1185">Reference proteome</keyword>
<dbReference type="Pfam" id="PF13649">
    <property type="entry name" value="Methyltransf_25"/>
    <property type="match status" value="1"/>
</dbReference>
<keyword evidence="2" id="KW-0489">Methyltransferase</keyword>
<dbReference type="Gene3D" id="3.40.50.150">
    <property type="entry name" value="Vaccinia Virus protein VP39"/>
    <property type="match status" value="1"/>
</dbReference>
<dbReference type="InterPro" id="IPR029063">
    <property type="entry name" value="SAM-dependent_MTases_sf"/>
</dbReference>
<comment type="caution">
    <text evidence="2">The sequence shown here is derived from an EMBL/GenBank/DDBJ whole genome shotgun (WGS) entry which is preliminary data.</text>
</comment>
<dbReference type="GO" id="GO:0008168">
    <property type="term" value="F:methyltransferase activity"/>
    <property type="evidence" value="ECO:0007669"/>
    <property type="project" value="UniProtKB-KW"/>
</dbReference>